<dbReference type="Gene3D" id="2.30.110.10">
    <property type="entry name" value="Electron Transport, Fmn-binding Protein, Chain A"/>
    <property type="match status" value="1"/>
</dbReference>
<name>X0TFJ1_9ZZZZ</name>
<evidence type="ECO:0000259" key="1">
    <source>
        <dbReference type="Pfam" id="PF01243"/>
    </source>
</evidence>
<dbReference type="SUPFAM" id="SSF50475">
    <property type="entry name" value="FMN-binding split barrel"/>
    <property type="match status" value="1"/>
</dbReference>
<proteinExistence type="predicted"/>
<dbReference type="Pfam" id="PF01243">
    <property type="entry name" value="PNPOx_N"/>
    <property type="match status" value="1"/>
</dbReference>
<dbReference type="InterPro" id="IPR011576">
    <property type="entry name" value="Pyridox_Oxase_N"/>
</dbReference>
<comment type="caution">
    <text evidence="2">The sequence shown here is derived from an EMBL/GenBank/DDBJ whole genome shotgun (WGS) entry which is preliminary data.</text>
</comment>
<gene>
    <name evidence="2" type="ORF">S01H1_25740</name>
</gene>
<accession>X0TFJ1</accession>
<evidence type="ECO:0000313" key="2">
    <source>
        <dbReference type="EMBL" id="GAF91944.1"/>
    </source>
</evidence>
<dbReference type="PANTHER" id="PTHR40660:SF1">
    <property type="entry name" value="5'-PHOSPHATE OXIDASE PUTATIVE DOMAIN-CONTAINING PROTEIN-RELATED"/>
    <property type="match status" value="1"/>
</dbReference>
<dbReference type="PANTHER" id="PTHR40660">
    <property type="entry name" value="5'-PHOSPHATE OXIDASE PUTATIVE DOMAIN-CONTAINING PROTEIN-RELATED"/>
    <property type="match status" value="1"/>
</dbReference>
<dbReference type="EMBL" id="BARS01015572">
    <property type="protein sequence ID" value="GAF91944.1"/>
    <property type="molecule type" value="Genomic_DNA"/>
</dbReference>
<organism evidence="2">
    <name type="scientific">marine sediment metagenome</name>
    <dbReference type="NCBI Taxonomy" id="412755"/>
    <lineage>
        <taxon>unclassified sequences</taxon>
        <taxon>metagenomes</taxon>
        <taxon>ecological metagenomes</taxon>
    </lineage>
</organism>
<reference evidence="2" key="1">
    <citation type="journal article" date="2014" name="Front. Microbiol.">
        <title>High frequency of phylogenetically diverse reductive dehalogenase-homologous genes in deep subseafloor sedimentary metagenomes.</title>
        <authorList>
            <person name="Kawai M."/>
            <person name="Futagami T."/>
            <person name="Toyoda A."/>
            <person name="Takaki Y."/>
            <person name="Nishi S."/>
            <person name="Hori S."/>
            <person name="Arai W."/>
            <person name="Tsubouchi T."/>
            <person name="Morono Y."/>
            <person name="Uchiyama I."/>
            <person name="Ito T."/>
            <person name="Fujiyama A."/>
            <person name="Inagaki F."/>
            <person name="Takami H."/>
        </authorList>
    </citation>
    <scope>NUCLEOTIDE SEQUENCE</scope>
    <source>
        <strain evidence="2">Expedition CK06-06</strain>
    </source>
</reference>
<sequence length="124" mass="13785">MEKITSEIKKLIEGNALAIATTDDKGNPHCIAVGHPKVVSESQIVLSAIYVGETLKNIERDNNVALAVWSRNWEEVCEGYELIGKAEYFTSGKWKEFVDNLPENKDENPKGAILVTVEKIKKLA</sequence>
<protein>
    <recommendedName>
        <fullName evidence="1">Pyridoxamine 5'-phosphate oxidase N-terminal domain-containing protein</fullName>
    </recommendedName>
</protein>
<dbReference type="AlphaFoldDB" id="X0TFJ1"/>
<dbReference type="InterPro" id="IPR012349">
    <property type="entry name" value="Split_barrel_FMN-bd"/>
</dbReference>
<feature type="domain" description="Pyridoxamine 5'-phosphate oxidase N-terminal" evidence="1">
    <location>
        <begin position="5"/>
        <end position="122"/>
    </location>
</feature>